<dbReference type="InterPro" id="IPR036388">
    <property type="entry name" value="WH-like_DNA-bd_sf"/>
</dbReference>
<name>A0ABT2LXK6_9HYPH</name>
<evidence type="ECO:0000313" key="6">
    <source>
        <dbReference type="EMBL" id="MCT7377929.1"/>
    </source>
</evidence>
<reference evidence="6 7" key="1">
    <citation type="submission" date="2022-09" db="EMBL/GenBank/DDBJ databases">
        <title>Chelativorans salina sp. nov., a novel slightly halophilic bacterium isolated from a saline lake sediment enrichment.</title>
        <authorList>
            <person name="Gao L."/>
            <person name="Fang B.-Z."/>
            <person name="Li W.-J."/>
        </authorList>
    </citation>
    <scope>NUCLEOTIDE SEQUENCE [LARGE SCALE GENOMIC DNA]</scope>
    <source>
        <strain evidence="6 7">EGI FJ00035</strain>
    </source>
</reference>
<comment type="similarity">
    <text evidence="1">Belongs to the LysR transcriptional regulatory family.</text>
</comment>
<proteinExistence type="inferred from homology"/>
<protein>
    <submittedName>
        <fullName evidence="6">LysR family transcriptional regulator</fullName>
    </submittedName>
</protein>
<sequence>MARLEDLETFVAIVENGSLTAAAKRLGRPLQSVSRSLSVLEQDVGVELARRTTRRMSPTEAGLTFYNRVKPAVAEIEEAKLQAGNRRIEATGLLRVGAPVFFAPAYIVPAAVEYMSRHPRVEVDLKLSDKFVDLVEEKLDLAIRIGDLPDADLKARRFGALRRVFFGAPSYFEKHGRPEHPAALVEHQCVVRSVSANDSRWPYKDGNTVKSIRVSGRFRADHGASMYAAVAAGLGIGFTPLWQIRQLVDEGRVELILIDHEPPPVPIHVVWQGGKLMPAKTRLLIDTLARRLKNARL</sequence>
<dbReference type="InterPro" id="IPR005119">
    <property type="entry name" value="LysR_subst-bd"/>
</dbReference>
<evidence type="ECO:0000256" key="4">
    <source>
        <dbReference type="ARBA" id="ARBA00023163"/>
    </source>
</evidence>
<keyword evidence="4" id="KW-0804">Transcription</keyword>
<dbReference type="Pfam" id="PF00126">
    <property type="entry name" value="HTH_1"/>
    <property type="match status" value="1"/>
</dbReference>
<dbReference type="EMBL" id="JAOCZP010000010">
    <property type="protein sequence ID" value="MCT7377929.1"/>
    <property type="molecule type" value="Genomic_DNA"/>
</dbReference>
<dbReference type="PANTHER" id="PTHR30537">
    <property type="entry name" value="HTH-TYPE TRANSCRIPTIONAL REGULATOR"/>
    <property type="match status" value="1"/>
</dbReference>
<dbReference type="CDD" id="cd08422">
    <property type="entry name" value="PBP2_CrgA_like"/>
    <property type="match status" value="1"/>
</dbReference>
<keyword evidence="7" id="KW-1185">Reference proteome</keyword>
<dbReference type="PROSITE" id="PS50931">
    <property type="entry name" value="HTH_LYSR"/>
    <property type="match status" value="1"/>
</dbReference>
<evidence type="ECO:0000313" key="7">
    <source>
        <dbReference type="Proteomes" id="UP001320831"/>
    </source>
</evidence>
<dbReference type="Gene3D" id="1.10.10.10">
    <property type="entry name" value="Winged helix-like DNA-binding domain superfamily/Winged helix DNA-binding domain"/>
    <property type="match status" value="1"/>
</dbReference>
<feature type="domain" description="HTH lysR-type" evidence="5">
    <location>
        <begin position="1"/>
        <end position="59"/>
    </location>
</feature>
<dbReference type="Pfam" id="PF03466">
    <property type="entry name" value="LysR_substrate"/>
    <property type="match status" value="1"/>
</dbReference>
<keyword evidence="3" id="KW-0238">DNA-binding</keyword>
<dbReference type="InterPro" id="IPR000847">
    <property type="entry name" value="LysR_HTH_N"/>
</dbReference>
<dbReference type="RefSeq" id="WP_260906675.1">
    <property type="nucleotide sequence ID" value="NZ_JAOCZP010000010.1"/>
</dbReference>
<dbReference type="InterPro" id="IPR058163">
    <property type="entry name" value="LysR-type_TF_proteobact-type"/>
</dbReference>
<dbReference type="SUPFAM" id="SSF46785">
    <property type="entry name" value="Winged helix' DNA-binding domain"/>
    <property type="match status" value="1"/>
</dbReference>
<gene>
    <name evidence="6" type="ORF">N5A92_23200</name>
</gene>
<dbReference type="Gene3D" id="3.40.190.290">
    <property type="match status" value="1"/>
</dbReference>
<comment type="caution">
    <text evidence="6">The sequence shown here is derived from an EMBL/GenBank/DDBJ whole genome shotgun (WGS) entry which is preliminary data.</text>
</comment>
<dbReference type="PANTHER" id="PTHR30537:SF5">
    <property type="entry name" value="HTH-TYPE TRANSCRIPTIONAL ACTIVATOR TTDR-RELATED"/>
    <property type="match status" value="1"/>
</dbReference>
<accession>A0ABT2LXK6</accession>
<evidence type="ECO:0000259" key="5">
    <source>
        <dbReference type="PROSITE" id="PS50931"/>
    </source>
</evidence>
<dbReference type="InterPro" id="IPR036390">
    <property type="entry name" value="WH_DNA-bd_sf"/>
</dbReference>
<evidence type="ECO:0000256" key="3">
    <source>
        <dbReference type="ARBA" id="ARBA00023125"/>
    </source>
</evidence>
<evidence type="ECO:0000256" key="2">
    <source>
        <dbReference type="ARBA" id="ARBA00023015"/>
    </source>
</evidence>
<dbReference type="SUPFAM" id="SSF53850">
    <property type="entry name" value="Periplasmic binding protein-like II"/>
    <property type="match status" value="1"/>
</dbReference>
<organism evidence="6 7">
    <name type="scientific">Chelativorans salis</name>
    <dbReference type="NCBI Taxonomy" id="2978478"/>
    <lineage>
        <taxon>Bacteria</taxon>
        <taxon>Pseudomonadati</taxon>
        <taxon>Pseudomonadota</taxon>
        <taxon>Alphaproteobacteria</taxon>
        <taxon>Hyphomicrobiales</taxon>
        <taxon>Phyllobacteriaceae</taxon>
        <taxon>Chelativorans</taxon>
    </lineage>
</organism>
<dbReference type="Proteomes" id="UP001320831">
    <property type="component" value="Unassembled WGS sequence"/>
</dbReference>
<keyword evidence="2" id="KW-0805">Transcription regulation</keyword>
<evidence type="ECO:0000256" key="1">
    <source>
        <dbReference type="ARBA" id="ARBA00009437"/>
    </source>
</evidence>